<dbReference type="AlphaFoldDB" id="A0A0F9W4D8"/>
<protein>
    <submittedName>
        <fullName evidence="1">Uncharacterized protein</fullName>
    </submittedName>
</protein>
<proteinExistence type="predicted"/>
<accession>A0A0F9W4D8</accession>
<gene>
    <name evidence="1" type="ORF">LCGC14_0405970</name>
</gene>
<comment type="caution">
    <text evidence="1">The sequence shown here is derived from an EMBL/GenBank/DDBJ whole genome shotgun (WGS) entry which is preliminary data.</text>
</comment>
<evidence type="ECO:0000313" key="1">
    <source>
        <dbReference type="EMBL" id="KKN72893.1"/>
    </source>
</evidence>
<sequence>MSNRYFKGRALRREILGAKVDKATAALPQNTVDPLFNIVNGRVILTSLIGEATIQIQGQTTNLKVQVNPTTGTTADIAADLNATGDEVGTLYGITGAFADALIGTNAGATVIISSPVVLQVGTIDLECGETSTGNIKWAATYIPLDPDGEMTVA</sequence>
<reference evidence="1" key="1">
    <citation type="journal article" date="2015" name="Nature">
        <title>Complex archaea that bridge the gap between prokaryotes and eukaryotes.</title>
        <authorList>
            <person name="Spang A."/>
            <person name="Saw J.H."/>
            <person name="Jorgensen S.L."/>
            <person name="Zaremba-Niedzwiedzka K."/>
            <person name="Martijn J."/>
            <person name="Lind A.E."/>
            <person name="van Eijk R."/>
            <person name="Schleper C."/>
            <person name="Guy L."/>
            <person name="Ettema T.J."/>
        </authorList>
    </citation>
    <scope>NUCLEOTIDE SEQUENCE</scope>
</reference>
<organism evidence="1">
    <name type="scientific">marine sediment metagenome</name>
    <dbReference type="NCBI Taxonomy" id="412755"/>
    <lineage>
        <taxon>unclassified sequences</taxon>
        <taxon>metagenomes</taxon>
        <taxon>ecological metagenomes</taxon>
    </lineage>
</organism>
<name>A0A0F9W4D8_9ZZZZ</name>
<dbReference type="EMBL" id="LAZR01000353">
    <property type="protein sequence ID" value="KKN72893.1"/>
    <property type="molecule type" value="Genomic_DNA"/>
</dbReference>